<dbReference type="PROSITE" id="PS01007">
    <property type="entry name" value="TRANSPOSASE_MUTATOR"/>
    <property type="match status" value="1"/>
</dbReference>
<organism evidence="8 9">
    <name type="scientific">Brevibacterium ammoniilyticum</name>
    <dbReference type="NCBI Taxonomy" id="1046555"/>
    <lineage>
        <taxon>Bacteria</taxon>
        <taxon>Bacillati</taxon>
        <taxon>Actinomycetota</taxon>
        <taxon>Actinomycetes</taxon>
        <taxon>Micrococcales</taxon>
        <taxon>Brevibacteriaceae</taxon>
        <taxon>Brevibacterium</taxon>
    </lineage>
</organism>
<evidence type="ECO:0000256" key="1">
    <source>
        <dbReference type="ARBA" id="ARBA00002190"/>
    </source>
</evidence>
<evidence type="ECO:0000256" key="6">
    <source>
        <dbReference type="RuleBase" id="RU365089"/>
    </source>
</evidence>
<evidence type="ECO:0000256" key="3">
    <source>
        <dbReference type="ARBA" id="ARBA00022578"/>
    </source>
</evidence>
<comment type="function">
    <text evidence="1 6">Required for the transposition of the insertion element.</text>
</comment>
<name>A0ABP9U9L7_9MICO</name>
<evidence type="ECO:0000256" key="2">
    <source>
        <dbReference type="ARBA" id="ARBA00010961"/>
    </source>
</evidence>
<keyword evidence="9" id="KW-1185">Reference proteome</keyword>
<dbReference type="Proteomes" id="UP001498935">
    <property type="component" value="Unassembled WGS sequence"/>
</dbReference>
<keyword evidence="3 6" id="KW-0815">Transposition</keyword>
<proteinExistence type="inferred from homology"/>
<comment type="caution">
    <text evidence="8">The sequence shown here is derived from an EMBL/GenBank/DDBJ whole genome shotgun (WGS) entry which is preliminary data.</text>
</comment>
<dbReference type="EMBL" id="BAABNP010000024">
    <property type="protein sequence ID" value="GAA5342376.1"/>
    <property type="molecule type" value="Genomic_DNA"/>
</dbReference>
<dbReference type="Pfam" id="PF00872">
    <property type="entry name" value="Transposase_mut"/>
    <property type="match status" value="1"/>
</dbReference>
<gene>
    <name evidence="8" type="ORF">KACC15558_34170</name>
</gene>
<dbReference type="PANTHER" id="PTHR33217:SF8">
    <property type="entry name" value="MUTATOR FAMILY TRANSPOSASE"/>
    <property type="match status" value="1"/>
</dbReference>
<keyword evidence="5 6" id="KW-0233">DNA recombination</keyword>
<accession>A0ABP9U9L7</accession>
<feature type="region of interest" description="Disordered" evidence="7">
    <location>
        <begin position="1"/>
        <end position="22"/>
    </location>
</feature>
<keyword evidence="6" id="KW-0814">Transposable element</keyword>
<dbReference type="RefSeq" id="WP_342039096.1">
    <property type="nucleotide sequence ID" value="NZ_BAABBK010000025.1"/>
</dbReference>
<evidence type="ECO:0000313" key="8">
    <source>
        <dbReference type="EMBL" id="GAA5342376.1"/>
    </source>
</evidence>
<evidence type="ECO:0000313" key="9">
    <source>
        <dbReference type="Proteomes" id="UP001498935"/>
    </source>
</evidence>
<evidence type="ECO:0000256" key="7">
    <source>
        <dbReference type="SAM" id="MobiDB-lite"/>
    </source>
</evidence>
<dbReference type="InterPro" id="IPR001207">
    <property type="entry name" value="Transposase_mutator"/>
</dbReference>
<sequence length="438" mass="48387">MTENSSFGELVPVRDGSDPSDMSRLAEELVASAAHRGVQLTGEGGLLTALTRQVLQAALEVEMAQHLGYEKRDPVGRSLVGGANLRNGTSPKTVRTEVGEVTIDVPRDRMGTFEPQIVAKHQRRLAGFDEAVISLYAKGMTTGDIAAHLEEVYDTEISRDLVSKVTDQVLLDMRQWQARPLDPVYPVILIDAIVLKVRANAGSASGAATVGNRPVYVAMGINLDGERDILGMWVGPTGGEGAKQWLNMLTELKNRGILDACIVCCDGLKGLPDAITATWPQASVQTCVVHLVRNTLRYASKKYWSAITKQLRAIYTAPTVEAAEAAFENFAEQWEPTYPAMIEMWRRSWPEFTPFLAFPVEVRKIVYTTNAIESLNARFRAATRRRGHFPDEQSALKVLYLAARHREKNRPNPSGRINSWKSVLNVLSLTYGDRLGLQ</sequence>
<keyword evidence="4 6" id="KW-0238">DNA-binding</keyword>
<protein>
    <recommendedName>
        <fullName evidence="6">Mutator family transposase</fullName>
    </recommendedName>
</protein>
<dbReference type="PANTHER" id="PTHR33217">
    <property type="entry name" value="TRANSPOSASE FOR INSERTION SEQUENCE ELEMENT IS1081"/>
    <property type="match status" value="1"/>
</dbReference>
<comment type="similarity">
    <text evidence="2 6">Belongs to the transposase mutator family.</text>
</comment>
<evidence type="ECO:0000256" key="4">
    <source>
        <dbReference type="ARBA" id="ARBA00023125"/>
    </source>
</evidence>
<evidence type="ECO:0000256" key="5">
    <source>
        <dbReference type="ARBA" id="ARBA00023172"/>
    </source>
</evidence>
<reference evidence="8 9" key="1">
    <citation type="submission" date="2024-02" db="EMBL/GenBank/DDBJ databases">
        <title>Characterization of antibiotic resistant novel bacterial strains and their environmental applications.</title>
        <authorList>
            <person name="Manzoor S."/>
            <person name="Abbas S."/>
            <person name="Arshad M."/>
            <person name="Li W.J."/>
            <person name="Ahmed I."/>
        </authorList>
    </citation>
    <scope>NUCLEOTIDE SEQUENCE [LARGE SCALE GENOMIC DNA]</scope>
    <source>
        <strain evidence="8 9">KACC 15558</strain>
    </source>
</reference>
<dbReference type="NCBIfam" id="NF033543">
    <property type="entry name" value="transpos_IS256"/>
    <property type="match status" value="1"/>
</dbReference>